<keyword evidence="2" id="KW-1185">Reference proteome</keyword>
<evidence type="ECO:0000313" key="1">
    <source>
        <dbReference type="EMBL" id="ARU56705.1"/>
    </source>
</evidence>
<accession>A0A1Y0IB61</accession>
<sequence length="75" mass="8212">MADFAISYRRDSSHSLKYIDAALNSDHLVFALFVGEDGTIIAEQIKRPGGRVVASTQDIGAQVDAVRQKLGFFKV</sequence>
<dbReference type="RefSeq" id="WP_087461669.1">
    <property type="nucleotide sequence ID" value="NZ_CP021425.1"/>
</dbReference>
<name>A0A1Y0IB61_9GAMM</name>
<organism evidence="1 2">
    <name type="scientific">Oleiphilus messinensis</name>
    <dbReference type="NCBI Taxonomy" id="141451"/>
    <lineage>
        <taxon>Bacteria</taxon>
        <taxon>Pseudomonadati</taxon>
        <taxon>Pseudomonadota</taxon>
        <taxon>Gammaproteobacteria</taxon>
        <taxon>Oceanospirillales</taxon>
        <taxon>Oleiphilaceae</taxon>
        <taxon>Oleiphilus</taxon>
    </lineage>
</organism>
<evidence type="ECO:0000313" key="2">
    <source>
        <dbReference type="Proteomes" id="UP000196027"/>
    </source>
</evidence>
<dbReference type="Proteomes" id="UP000196027">
    <property type="component" value="Chromosome"/>
</dbReference>
<dbReference type="AlphaFoldDB" id="A0A1Y0IB61"/>
<reference evidence="1 2" key="1">
    <citation type="submission" date="2017-05" db="EMBL/GenBank/DDBJ databases">
        <title>Genomic insights into alkan degradation activity of Oleiphilus messinensis.</title>
        <authorList>
            <person name="Kozyavkin S.A."/>
            <person name="Slesarev A.I."/>
            <person name="Golyshin P.N."/>
            <person name="Korzhenkov A."/>
            <person name="Golyshina O.N."/>
            <person name="Toshchakov S.V."/>
        </authorList>
    </citation>
    <scope>NUCLEOTIDE SEQUENCE [LARGE SCALE GENOMIC DNA]</scope>
    <source>
        <strain evidence="1 2">ME102</strain>
    </source>
</reference>
<dbReference type="KEGG" id="ome:OLMES_2655"/>
<dbReference type="EMBL" id="CP021425">
    <property type="protein sequence ID" value="ARU56705.1"/>
    <property type="molecule type" value="Genomic_DNA"/>
</dbReference>
<proteinExistence type="predicted"/>
<gene>
    <name evidence="1" type="ORF">OLMES_2655</name>
</gene>
<protein>
    <submittedName>
        <fullName evidence="1">Uncharacterized protein</fullName>
    </submittedName>
</protein>